<protein>
    <submittedName>
        <fullName evidence="9">L-2,4-diaminobutyrate decarboxylase</fullName>
        <ecNumber evidence="9">4.1.1.86</ecNumber>
    </submittedName>
</protein>
<dbReference type="AlphaFoldDB" id="A0A0P1FNW1"/>
<dbReference type="EC" id="4.1.1.86" evidence="9"/>
<comment type="cofactor">
    <cofactor evidence="1 6 7">
        <name>pyridoxal 5'-phosphate</name>
        <dbReference type="ChEBI" id="CHEBI:597326"/>
    </cofactor>
</comment>
<evidence type="ECO:0000256" key="3">
    <source>
        <dbReference type="ARBA" id="ARBA00022793"/>
    </source>
</evidence>
<dbReference type="EMBL" id="CYSC01000016">
    <property type="protein sequence ID" value="CUH70917.1"/>
    <property type="molecule type" value="Genomic_DNA"/>
</dbReference>
<dbReference type="InterPro" id="IPR015421">
    <property type="entry name" value="PyrdxlP-dep_Trfase_major"/>
</dbReference>
<gene>
    <name evidence="9" type="primary">ddc</name>
    <name evidence="8" type="ORF">TL5118_03845</name>
    <name evidence="9" type="ORF">TL5120_00697</name>
</gene>
<organism evidence="9 11">
    <name type="scientific">Thalassovita autumnalis</name>
    <dbReference type="NCBI Taxonomy" id="2072972"/>
    <lineage>
        <taxon>Bacteria</taxon>
        <taxon>Pseudomonadati</taxon>
        <taxon>Pseudomonadota</taxon>
        <taxon>Alphaproteobacteria</taxon>
        <taxon>Rhodobacterales</taxon>
        <taxon>Roseobacteraceae</taxon>
        <taxon>Thalassovita</taxon>
    </lineage>
</organism>
<dbReference type="Gene3D" id="3.40.640.10">
    <property type="entry name" value="Type I PLP-dependent aspartate aminotransferase-like (Major domain)"/>
    <property type="match status" value="1"/>
</dbReference>
<keyword evidence="5 7" id="KW-0456">Lyase</keyword>
<evidence type="ECO:0000256" key="7">
    <source>
        <dbReference type="RuleBase" id="RU000382"/>
    </source>
</evidence>
<dbReference type="EMBL" id="CYSB01000041">
    <property type="protein sequence ID" value="CUH69875.1"/>
    <property type="molecule type" value="Genomic_DNA"/>
</dbReference>
<feature type="modified residue" description="N6-(pyridoxal phosphate)lysine" evidence="6">
    <location>
        <position position="285"/>
    </location>
</feature>
<evidence type="ECO:0000256" key="4">
    <source>
        <dbReference type="ARBA" id="ARBA00022898"/>
    </source>
</evidence>
<dbReference type="OrthoDB" id="9803665at2"/>
<dbReference type="Proteomes" id="UP000051887">
    <property type="component" value="Unassembled WGS sequence"/>
</dbReference>
<evidence type="ECO:0000313" key="11">
    <source>
        <dbReference type="Proteomes" id="UP000051887"/>
    </source>
</evidence>
<dbReference type="GO" id="GO:0019752">
    <property type="term" value="P:carboxylic acid metabolic process"/>
    <property type="evidence" value="ECO:0007669"/>
    <property type="project" value="InterPro"/>
</dbReference>
<keyword evidence="3" id="KW-0210">Decarboxylase</keyword>
<dbReference type="GO" id="GO:0030170">
    <property type="term" value="F:pyridoxal phosphate binding"/>
    <property type="evidence" value="ECO:0007669"/>
    <property type="project" value="InterPro"/>
</dbReference>
<comment type="similarity">
    <text evidence="2 7">Belongs to the group II decarboxylase family.</text>
</comment>
<evidence type="ECO:0000313" key="8">
    <source>
        <dbReference type="EMBL" id="CUH69875.1"/>
    </source>
</evidence>
<dbReference type="PANTHER" id="PTHR11999">
    <property type="entry name" value="GROUP II PYRIDOXAL-5-PHOSPHATE DECARBOXYLASE"/>
    <property type="match status" value="1"/>
</dbReference>
<reference evidence="9 11" key="2">
    <citation type="submission" date="2015-09" db="EMBL/GenBank/DDBJ databases">
        <authorList>
            <consortium name="Swine Surveillance"/>
        </authorList>
    </citation>
    <scope>NUCLEOTIDE SEQUENCE [LARGE SCALE GENOMIC DNA]</scope>
    <source>
        <strain evidence="9 11">5120</strain>
    </source>
</reference>
<evidence type="ECO:0000256" key="1">
    <source>
        <dbReference type="ARBA" id="ARBA00001933"/>
    </source>
</evidence>
<evidence type="ECO:0000313" key="10">
    <source>
        <dbReference type="Proteomes" id="UP000051086"/>
    </source>
</evidence>
<dbReference type="Proteomes" id="UP000051086">
    <property type="component" value="Unassembled WGS sequence"/>
</dbReference>
<accession>A0A0P1FNW1</accession>
<dbReference type="InterPro" id="IPR015424">
    <property type="entry name" value="PyrdxlP-dep_Trfase"/>
</dbReference>
<dbReference type="InterPro" id="IPR015422">
    <property type="entry name" value="PyrdxlP-dep_Trfase_small"/>
</dbReference>
<evidence type="ECO:0000256" key="2">
    <source>
        <dbReference type="ARBA" id="ARBA00009533"/>
    </source>
</evidence>
<dbReference type="InterPro" id="IPR010977">
    <property type="entry name" value="Aromatic_deC"/>
</dbReference>
<dbReference type="SUPFAM" id="SSF53383">
    <property type="entry name" value="PLP-dependent transferases"/>
    <property type="match status" value="1"/>
</dbReference>
<dbReference type="InterPro" id="IPR002129">
    <property type="entry name" value="PyrdxlP-dep_de-COase"/>
</dbReference>
<evidence type="ECO:0000256" key="6">
    <source>
        <dbReference type="PIRSR" id="PIRSR602129-50"/>
    </source>
</evidence>
<dbReference type="RefSeq" id="WP_058242250.1">
    <property type="nucleotide sequence ID" value="NZ_CYSB01000041.1"/>
</dbReference>
<keyword evidence="4 6" id="KW-0663">Pyridoxal phosphate</keyword>
<reference evidence="8 10" key="1">
    <citation type="submission" date="2015-09" db="EMBL/GenBank/DDBJ databases">
        <authorList>
            <person name="Rodrigo-Torres L."/>
            <person name="Arahal D.R."/>
        </authorList>
    </citation>
    <scope>NUCLEOTIDE SEQUENCE [LARGE SCALE GENOMIC DNA]</scope>
    <source>
        <strain evidence="8 10">CECT 5118</strain>
    </source>
</reference>
<dbReference type="PANTHER" id="PTHR11999:SF70">
    <property type="entry name" value="MIP05841P"/>
    <property type="match status" value="1"/>
</dbReference>
<dbReference type="Gene3D" id="3.90.1150.10">
    <property type="entry name" value="Aspartate Aminotransferase, domain 1"/>
    <property type="match status" value="1"/>
</dbReference>
<dbReference type="Pfam" id="PF00282">
    <property type="entry name" value="Pyridoxal_deC"/>
    <property type="match status" value="1"/>
</dbReference>
<sequence length="452" mass="48103">MNELELLEEADALARRYVAGVATQPVFPDAQALEALSAFAEPLPDEGNGALDTVQMLDRLGSPATVVSNGPNYFGFVIGATLPAAAAAERMVGAWDQCASSYDNAPVADVLEKQAGAWLLEILDLPRESAVAFGTSATACGLSVLAAARATLLARQGWDYSEQGLIGAPEIKVMVPATVHVTVRKALQILGFGWANVVKLPVDGEGRVIPDQMPEMDDRTILVLQAGEVNTGEFDRFADIIPRAKAAGAWVHVDGAFGLWARASALKGLTDGVEGADSWTTDGHKWLNTPYDGAMAICRDPQALARVMNADAAYSTASADSQKNLTVEFSRRARGIPIWAALRALGRKGVAAMVEKHHAQAVQVGEGLRAAGFEVLNRVVLNQVLVRGRDDAATAAILQQAQGSGQVWFGGTVWQGRPAFRISLSSFRTEQENVDRLINLLRQIGPDGAAQR</sequence>
<name>A0A0P1FNW1_9RHOB</name>
<dbReference type="GO" id="GO:0033983">
    <property type="term" value="F:diaminobutyrate decarboxylase activity"/>
    <property type="evidence" value="ECO:0007669"/>
    <property type="project" value="UniProtKB-EC"/>
</dbReference>
<keyword evidence="10" id="KW-1185">Reference proteome</keyword>
<evidence type="ECO:0000313" key="9">
    <source>
        <dbReference type="EMBL" id="CUH70917.1"/>
    </source>
</evidence>
<evidence type="ECO:0000256" key="5">
    <source>
        <dbReference type="ARBA" id="ARBA00023239"/>
    </source>
</evidence>
<proteinExistence type="inferred from homology"/>